<accession>A0A2I3C8U0</accession>
<protein>
    <submittedName>
        <fullName evidence="1">Uncharacterized protein</fullName>
    </submittedName>
</protein>
<dbReference type="Proteomes" id="UP000016714">
    <property type="component" value="Chromosome 1"/>
</dbReference>
<organism evidence="1 2">
    <name type="scientific">Vibrio alginolyticus (strain ATCC 17749 / DSM 2171 / NBRC 15630 / NCIMB 1903 / NCTC 12160 / XII-53)</name>
    <dbReference type="NCBI Taxonomy" id="1219076"/>
    <lineage>
        <taxon>Bacteria</taxon>
        <taxon>Pseudomonadati</taxon>
        <taxon>Pseudomonadota</taxon>
        <taxon>Gammaproteobacteria</taxon>
        <taxon>Vibrionales</taxon>
        <taxon>Vibrionaceae</taxon>
        <taxon>Vibrio</taxon>
    </lineage>
</organism>
<dbReference type="AlphaFoldDB" id="A0A2I3C8U0"/>
<proteinExistence type="predicted"/>
<name>A0A2I3C8U0_VIBAX</name>
<evidence type="ECO:0000313" key="2">
    <source>
        <dbReference type="Proteomes" id="UP000016714"/>
    </source>
</evidence>
<gene>
    <name evidence="1" type="ORF">N646_1488</name>
</gene>
<dbReference type="HOGENOM" id="CLU_3278354_0_0_6"/>
<evidence type="ECO:0000313" key="1">
    <source>
        <dbReference type="EMBL" id="AGV17321.1"/>
    </source>
</evidence>
<reference evidence="1 2" key="1">
    <citation type="journal article" date="2015" name="Genome Announc.">
        <title>Complete genome sequence of Vibrio alginolyticus ATCC 17749.</title>
        <authorList>
            <person name="Liu X.F."/>
            <person name="Cao Y."/>
            <person name="Zhang H.L."/>
            <person name="Chen Y.J."/>
            <person name="Hu C.J."/>
        </authorList>
    </citation>
    <scope>NUCLEOTIDE SEQUENCE [LARGE SCALE GENOMIC DNA]</scope>
    <source>
        <strain evidence="2">ATCC 17749 / DSM 2171 / NBRC 15630 / NCIMB 1903 / NCTC 12160 / XII-53</strain>
    </source>
</reference>
<sequence>MDLLLRESEHGVPNLGLRIQNASVNDVEFVYKSNAKILDLR</sequence>
<dbReference type="KEGG" id="vag:N646_1488"/>
<dbReference type="EMBL" id="CP006718">
    <property type="protein sequence ID" value="AGV17321.1"/>
    <property type="molecule type" value="Genomic_DNA"/>
</dbReference>